<dbReference type="Proteomes" id="UP000504624">
    <property type="component" value="Unplaced"/>
</dbReference>
<sequence>MILNSRIFNFRIFNSIILIQFFNNNSLLVGNSGRENPEFTSNLPPLPPGLRPHHHHRNPGSFPDFPGKHPPPPEFRHRGPAHAGTPRERGGAQIPVPVSTPQIQGVQLPGGGDPVGALPAGPPGIRQPGGAGIREQPERPALRDDLRDPADPRAGAAGAPLALQRPRARLPAPGLRLDRRHRPRQRHRHHLQRHRRPGRLLPEKHRPLDQEFREHRLPFPAFLQHPPGIANLGCGRRFFRHPGRCPGPGAEGLGMLGILGIGIPEKFRKNRGKIAEKFLKNS</sequence>
<feature type="compositionally biased region" description="Basic and acidic residues" evidence="1">
    <location>
        <begin position="135"/>
        <end position="151"/>
    </location>
</feature>
<accession>A0A6J0JBD2</accession>
<dbReference type="AlphaFoldDB" id="A0A6J0JBD2"/>
<keyword evidence="2" id="KW-1185">Reference proteome</keyword>
<feature type="compositionally biased region" description="Low complexity" evidence="1">
    <location>
        <begin position="152"/>
        <end position="162"/>
    </location>
</feature>
<feature type="region of interest" description="Disordered" evidence="1">
    <location>
        <begin position="35"/>
        <end position="162"/>
    </location>
</feature>
<dbReference type="RefSeq" id="XP_017695464.1">
    <property type="nucleotide sequence ID" value="XM_017839975.1"/>
</dbReference>
<evidence type="ECO:0000313" key="3">
    <source>
        <dbReference type="RefSeq" id="XP_017695464.1"/>
    </source>
</evidence>
<protein>
    <submittedName>
        <fullName evidence="3">Protein pygopus-like</fullName>
    </submittedName>
</protein>
<reference evidence="3" key="1">
    <citation type="submission" date="2025-08" db="UniProtKB">
        <authorList>
            <consortium name="RefSeq"/>
        </authorList>
    </citation>
    <scope>IDENTIFICATION</scope>
</reference>
<dbReference type="GeneID" id="108510305"/>
<evidence type="ECO:0000256" key="1">
    <source>
        <dbReference type="SAM" id="MobiDB-lite"/>
    </source>
</evidence>
<organism evidence="2 3">
    <name type="scientific">Lepidothrix coronata</name>
    <name type="common">blue-crowned manakin</name>
    <dbReference type="NCBI Taxonomy" id="321398"/>
    <lineage>
        <taxon>Eukaryota</taxon>
        <taxon>Metazoa</taxon>
        <taxon>Chordata</taxon>
        <taxon>Craniata</taxon>
        <taxon>Vertebrata</taxon>
        <taxon>Euteleostomi</taxon>
        <taxon>Archelosauria</taxon>
        <taxon>Archosauria</taxon>
        <taxon>Dinosauria</taxon>
        <taxon>Saurischia</taxon>
        <taxon>Theropoda</taxon>
        <taxon>Coelurosauria</taxon>
        <taxon>Aves</taxon>
        <taxon>Neognathae</taxon>
        <taxon>Neoaves</taxon>
        <taxon>Telluraves</taxon>
        <taxon>Australaves</taxon>
        <taxon>Passeriformes</taxon>
        <taxon>Pipridae</taxon>
        <taxon>Lepidothrix</taxon>
    </lineage>
</organism>
<name>A0A6J0JBD2_9PASS</name>
<proteinExistence type="predicted"/>
<gene>
    <name evidence="3" type="primary">LOC108510305</name>
</gene>
<evidence type="ECO:0000313" key="2">
    <source>
        <dbReference type="Proteomes" id="UP000504624"/>
    </source>
</evidence>